<evidence type="ECO:0000313" key="2">
    <source>
        <dbReference type="Proteomes" id="UP000077659"/>
    </source>
</evidence>
<organism evidence="1 2">
    <name type="scientific">Xanthomonas floridensis</name>
    <dbReference type="NCBI Taxonomy" id="1843580"/>
    <lineage>
        <taxon>Bacteria</taxon>
        <taxon>Pseudomonadati</taxon>
        <taxon>Pseudomonadota</taxon>
        <taxon>Gammaproteobacteria</taxon>
        <taxon>Lysobacterales</taxon>
        <taxon>Lysobacteraceae</taxon>
        <taxon>Xanthomonas</taxon>
    </lineage>
</organism>
<protein>
    <submittedName>
        <fullName evidence="1">Uncharacterized protein</fullName>
    </submittedName>
</protein>
<gene>
    <name evidence="1" type="ORF">A7D17_05565</name>
</gene>
<dbReference type="EMBL" id="LXNG01000045">
    <property type="protein sequence ID" value="OAG66106.1"/>
    <property type="molecule type" value="Genomic_DNA"/>
</dbReference>
<comment type="caution">
    <text evidence="1">The sequence shown here is derived from an EMBL/GenBank/DDBJ whole genome shotgun (WGS) entry which is preliminary data.</text>
</comment>
<evidence type="ECO:0000313" key="1">
    <source>
        <dbReference type="EMBL" id="OAG66106.1"/>
    </source>
</evidence>
<dbReference type="STRING" id="1843580.A7D17_05565"/>
<dbReference type="OrthoDB" id="8776953at2"/>
<name>A0A1A9M880_9XANT</name>
<dbReference type="Proteomes" id="UP000077659">
    <property type="component" value="Unassembled WGS sequence"/>
</dbReference>
<accession>A0A1A9M880</accession>
<reference evidence="1 2" key="1">
    <citation type="submission" date="2016-05" db="EMBL/GenBank/DDBJ databases">
        <title>Pathogenic, phenotypic and molecular characterisation of Xanthomonas nasturtii sp. nov. and Xanthomonas floridensis sp. nov., new species of Xanthomonas associated with watercress production in Florida.</title>
        <authorList>
            <person name="Vicente J.G."/>
            <person name="Rothwell S."/>
            <person name="Holub E.B."/>
            <person name="Studholme D.J."/>
        </authorList>
    </citation>
    <scope>NUCLEOTIDE SEQUENCE [LARGE SCALE GENOMIC DNA]</scope>
    <source>
        <strain evidence="1 2">WHRI 8848</strain>
    </source>
</reference>
<dbReference type="AlphaFoldDB" id="A0A1A9M880"/>
<sequence length="176" mass="19622">MRRVGPHRLEVATDAGTQVFEDSPPYDEPLDGADYRYCDRRDAYVLLHHRDGDSFAGVLIDTRTGGRLPGGIQVVISPDRSRYLAVAQIDGMDGEQWRVLDFNKQTLIATTSLLLGRDGTAGLAELTAPRWFGTQLRATATCLNDETRHWQVRLANAQGAWNWQPRHSCDATDAAR</sequence>
<proteinExistence type="predicted"/>